<dbReference type="Proteomes" id="UP000887579">
    <property type="component" value="Unplaced"/>
</dbReference>
<evidence type="ECO:0000313" key="2">
    <source>
        <dbReference type="WBParaSite" id="ES5_v2.g19546.t1"/>
    </source>
</evidence>
<evidence type="ECO:0000313" key="1">
    <source>
        <dbReference type="Proteomes" id="UP000887579"/>
    </source>
</evidence>
<name>A0AC34FQ56_9BILA</name>
<sequence>MPSHRRKVRNVEQRRKMKRHNRRDDIPDCETLEIIEFDENCTDPSIAEIDSDLSSGKGCKKSSSNSFKAQLVDPETRVSLTDTNNNDNYKYSNDSSFKSGPTSSASGASSSAAPCSKSGGKSSSMSTEARRRRKHKSKSRRHEKPSPVMKFAKKLLENLGQAITDFFMFLCSLLKIDAGNRTTPAGCLLLLVGTYFFISYIEVSFAGMVEILFEWLWPSVHISLRMIERFFKGIGNAFAGLDDLAESSYCDMASMWCDFFNLMCSSRCSFTKFALERIRG</sequence>
<protein>
    <submittedName>
        <fullName evidence="2">Uncharacterized protein</fullName>
    </submittedName>
</protein>
<accession>A0AC34FQ56</accession>
<dbReference type="WBParaSite" id="ES5_v2.g19546.t1">
    <property type="protein sequence ID" value="ES5_v2.g19546.t1"/>
    <property type="gene ID" value="ES5_v2.g19546"/>
</dbReference>
<reference evidence="2" key="1">
    <citation type="submission" date="2022-11" db="UniProtKB">
        <authorList>
            <consortium name="WormBaseParasite"/>
        </authorList>
    </citation>
    <scope>IDENTIFICATION</scope>
</reference>
<proteinExistence type="predicted"/>
<organism evidence="1 2">
    <name type="scientific">Panagrolaimus sp. ES5</name>
    <dbReference type="NCBI Taxonomy" id="591445"/>
    <lineage>
        <taxon>Eukaryota</taxon>
        <taxon>Metazoa</taxon>
        <taxon>Ecdysozoa</taxon>
        <taxon>Nematoda</taxon>
        <taxon>Chromadorea</taxon>
        <taxon>Rhabditida</taxon>
        <taxon>Tylenchina</taxon>
        <taxon>Panagrolaimomorpha</taxon>
        <taxon>Panagrolaimoidea</taxon>
        <taxon>Panagrolaimidae</taxon>
        <taxon>Panagrolaimus</taxon>
    </lineage>
</organism>